<evidence type="ECO:0000313" key="2">
    <source>
        <dbReference type="EMBL" id="KAG5481019.1"/>
    </source>
</evidence>
<dbReference type="GeneID" id="92516617"/>
<sequence>MPPLTLEQVLARSMRLPRQRAHQQVSRLYKRQEPAALGGSPERTPSTAVGSSLAGAAVHGGGSIAAMMGGRHAGKRSGAYRSRLATSVSSNGMLSFFELVEREDAQRRAGHLRIHSSSQLVRNSADLTTYLKAAQRTSDWEGGLRAFAEATALPSLTAILAVSEASANADTSAAGVLASSNVPPPPAPSGSGVNPSTTQIVAVLEMCAEAEKWDLLEKIGVFFAPTHPDAFCRAVELLAQRSSSDANAGVSGWRAAFTFLITRCPLPAAEISVEAFNVCLRGCEAALDWRGAMEVVRSMGPNPLQGWRAAGEGDDADRTAAEASISSSATASDGAEVHTQSSLPPTAAASPALSMSTPPSPNVVSYATLIATLEQAGKERLASAVLNRLPAIEKEEITASYAALIMVWSNQILQRQRRRF</sequence>
<evidence type="ECO:0000256" key="1">
    <source>
        <dbReference type="SAM" id="MobiDB-lite"/>
    </source>
</evidence>
<feature type="region of interest" description="Disordered" evidence="1">
    <location>
        <begin position="29"/>
        <end position="48"/>
    </location>
</feature>
<accession>A0A836GVS0</accession>
<dbReference type="RefSeq" id="XP_067179452.1">
    <property type="nucleotide sequence ID" value="XM_067324105.1"/>
</dbReference>
<feature type="compositionally biased region" description="Low complexity" evidence="1">
    <location>
        <begin position="321"/>
        <end position="332"/>
    </location>
</feature>
<reference evidence="3" key="2">
    <citation type="journal article" date="2021" name="Sci. Data">
        <title>Chromosome-scale genome sequencing, assembly and annotation of six genomes from subfamily Leishmaniinae.</title>
        <authorList>
            <person name="Almutairi H."/>
            <person name="Urbaniak M.D."/>
            <person name="Bates M.D."/>
            <person name="Jariyapan N."/>
            <person name="Kwakye-Nuako G."/>
            <person name="Thomaz Soccol V."/>
            <person name="Al-Salem W.S."/>
            <person name="Dillon R.J."/>
            <person name="Bates P.A."/>
            <person name="Gatherer D."/>
        </authorList>
    </citation>
    <scope>NUCLEOTIDE SEQUENCE [LARGE SCALE GENOMIC DNA]</scope>
</reference>
<feature type="region of interest" description="Disordered" evidence="1">
    <location>
        <begin position="306"/>
        <end position="355"/>
    </location>
</feature>
<feature type="compositionally biased region" description="Low complexity" evidence="1">
    <location>
        <begin position="341"/>
        <end position="355"/>
    </location>
</feature>
<comment type="caution">
    <text evidence="2">The sequence shown here is derived from an EMBL/GenBank/DDBJ whole genome shotgun (WGS) entry which is preliminary data.</text>
</comment>
<dbReference type="Proteomes" id="UP000673552">
    <property type="component" value="Unassembled WGS sequence"/>
</dbReference>
<organism evidence="2 3">
    <name type="scientific">Leishmania martiniquensis</name>
    <dbReference type="NCBI Taxonomy" id="1580590"/>
    <lineage>
        <taxon>Eukaryota</taxon>
        <taxon>Discoba</taxon>
        <taxon>Euglenozoa</taxon>
        <taxon>Kinetoplastea</taxon>
        <taxon>Metakinetoplastina</taxon>
        <taxon>Trypanosomatida</taxon>
        <taxon>Trypanosomatidae</taxon>
        <taxon>Leishmaniinae</taxon>
        <taxon>Leishmania</taxon>
    </lineage>
</organism>
<evidence type="ECO:0000313" key="3">
    <source>
        <dbReference type="Proteomes" id="UP000673552"/>
    </source>
</evidence>
<protein>
    <submittedName>
        <fullName evidence="2">Uncharacterized protein</fullName>
    </submittedName>
</protein>
<dbReference type="EMBL" id="JAFEUZ010000018">
    <property type="protein sequence ID" value="KAG5481019.1"/>
    <property type="molecule type" value="Genomic_DNA"/>
</dbReference>
<gene>
    <name evidence="2" type="ORF">LSCM1_06695</name>
</gene>
<dbReference type="AlphaFoldDB" id="A0A836GVS0"/>
<keyword evidence="3" id="KW-1185">Reference proteome</keyword>
<reference evidence="3" key="1">
    <citation type="journal article" date="2021" name="Microbiol. Resour. Announc.">
        <title>LGAAP: Leishmaniinae Genome Assembly and Annotation Pipeline.</title>
        <authorList>
            <person name="Almutairi H."/>
            <person name="Urbaniak M.D."/>
            <person name="Bates M.D."/>
            <person name="Jariyapan N."/>
            <person name="Kwakye-Nuako G."/>
            <person name="Thomaz-Soccol V."/>
            <person name="Al-Salem W.S."/>
            <person name="Dillon R.J."/>
            <person name="Bates P.A."/>
            <person name="Gatherer D."/>
        </authorList>
    </citation>
    <scope>NUCLEOTIDE SEQUENCE [LARGE SCALE GENOMIC DNA]</scope>
</reference>
<dbReference type="OrthoDB" id="272846at2759"/>
<proteinExistence type="predicted"/>
<name>A0A836GVS0_9TRYP</name>
<dbReference type="KEGG" id="lmat:92516617"/>